<dbReference type="Gene3D" id="2.40.128.270">
    <property type="match status" value="1"/>
</dbReference>
<evidence type="ECO:0000313" key="4">
    <source>
        <dbReference type="Proteomes" id="UP001597213"/>
    </source>
</evidence>
<proteinExistence type="predicted"/>
<dbReference type="InterPro" id="IPR005184">
    <property type="entry name" value="DUF306_Meta_HslJ"/>
</dbReference>
<dbReference type="EMBL" id="JBHUEN010000043">
    <property type="protein sequence ID" value="MFD1883197.1"/>
    <property type="molecule type" value="Genomic_DNA"/>
</dbReference>
<dbReference type="PROSITE" id="PS51257">
    <property type="entry name" value="PROKAR_LIPOPROTEIN"/>
    <property type="match status" value="1"/>
</dbReference>
<dbReference type="RefSeq" id="WP_379144328.1">
    <property type="nucleotide sequence ID" value="NZ_JBHUEN010000043.1"/>
</dbReference>
<comment type="caution">
    <text evidence="3">The sequence shown here is derived from an EMBL/GenBank/DDBJ whole genome shotgun (WGS) entry which is preliminary data.</text>
</comment>
<evidence type="ECO:0000313" key="3">
    <source>
        <dbReference type="EMBL" id="MFD1883197.1"/>
    </source>
</evidence>
<organism evidence="3 4">
    <name type="scientific">Paracoccus pacificus</name>
    <dbReference type="NCBI Taxonomy" id="1463598"/>
    <lineage>
        <taxon>Bacteria</taxon>
        <taxon>Pseudomonadati</taxon>
        <taxon>Pseudomonadota</taxon>
        <taxon>Alphaproteobacteria</taxon>
        <taxon>Rhodobacterales</taxon>
        <taxon>Paracoccaceae</taxon>
        <taxon>Paracoccus</taxon>
    </lineage>
</organism>
<evidence type="ECO:0000256" key="1">
    <source>
        <dbReference type="SAM" id="SignalP"/>
    </source>
</evidence>
<dbReference type="InterPro" id="IPR038670">
    <property type="entry name" value="HslJ-like_sf"/>
</dbReference>
<keyword evidence="4" id="KW-1185">Reference proteome</keyword>
<feature type="domain" description="DUF306" evidence="2">
    <location>
        <begin position="35"/>
        <end position="139"/>
    </location>
</feature>
<gene>
    <name evidence="3" type="ORF">ACFSCT_15870</name>
</gene>
<sequence length="142" mass="14356">MFRKAMFVPAAALVALTALAACETPGGTTANSQPAGTPYRLMTINAIPFAGNATIQFTGDNATGNGLGLAGVTPCGAWTGTRTGTLPEFHATNITSVQTACANAAAQKAFLDGLQVVNRATFTDGKLTLSNAAGTTMSFITP</sequence>
<feature type="chain" id="PRO_5046558582" evidence="1">
    <location>
        <begin position="21"/>
        <end position="142"/>
    </location>
</feature>
<protein>
    <submittedName>
        <fullName evidence="3">META domain-containing protein</fullName>
    </submittedName>
</protein>
<accession>A0ABW4RAD9</accession>
<keyword evidence="1" id="KW-0732">Signal</keyword>
<dbReference type="Proteomes" id="UP001597213">
    <property type="component" value="Unassembled WGS sequence"/>
</dbReference>
<dbReference type="Pfam" id="PF03724">
    <property type="entry name" value="META"/>
    <property type="match status" value="1"/>
</dbReference>
<evidence type="ECO:0000259" key="2">
    <source>
        <dbReference type="Pfam" id="PF03724"/>
    </source>
</evidence>
<name>A0ABW4RAD9_9RHOB</name>
<reference evidence="4" key="1">
    <citation type="journal article" date="2019" name="Int. J. Syst. Evol. Microbiol.">
        <title>The Global Catalogue of Microorganisms (GCM) 10K type strain sequencing project: providing services to taxonomists for standard genome sequencing and annotation.</title>
        <authorList>
            <consortium name="The Broad Institute Genomics Platform"/>
            <consortium name="The Broad Institute Genome Sequencing Center for Infectious Disease"/>
            <person name="Wu L."/>
            <person name="Ma J."/>
        </authorList>
    </citation>
    <scope>NUCLEOTIDE SEQUENCE [LARGE SCALE GENOMIC DNA]</scope>
    <source>
        <strain evidence="4">CCUG 56029</strain>
    </source>
</reference>
<feature type="signal peptide" evidence="1">
    <location>
        <begin position="1"/>
        <end position="20"/>
    </location>
</feature>